<name>S8C294_9LAMI</name>
<evidence type="ECO:0000256" key="3">
    <source>
        <dbReference type="ARBA" id="ARBA00022614"/>
    </source>
</evidence>
<dbReference type="Gene3D" id="3.80.10.10">
    <property type="entry name" value="Ribonuclease Inhibitor"/>
    <property type="match status" value="1"/>
</dbReference>
<comment type="caution">
    <text evidence="7">The sequence shown here is derived from an EMBL/GenBank/DDBJ whole genome shotgun (WGS) entry which is preliminary data.</text>
</comment>
<evidence type="ECO:0000256" key="2">
    <source>
        <dbReference type="ARBA" id="ARBA00022475"/>
    </source>
</evidence>
<evidence type="ECO:0000313" key="7">
    <source>
        <dbReference type="EMBL" id="EPS58571.1"/>
    </source>
</evidence>
<dbReference type="GO" id="GO:0005886">
    <property type="term" value="C:plasma membrane"/>
    <property type="evidence" value="ECO:0007669"/>
    <property type="project" value="UniProtKB-SubCell"/>
</dbReference>
<keyword evidence="6" id="KW-0472">Membrane</keyword>
<dbReference type="FunFam" id="3.80.10.10:FF:000299">
    <property type="entry name" value="Piriformospora indica-insensitive protein 2"/>
    <property type="match status" value="1"/>
</dbReference>
<comment type="subcellular location">
    <subcellularLocation>
        <location evidence="1">Cell membrane</location>
    </subcellularLocation>
</comment>
<evidence type="ECO:0000256" key="1">
    <source>
        <dbReference type="ARBA" id="ARBA00004236"/>
    </source>
</evidence>
<protein>
    <submittedName>
        <fullName evidence="7">Uncharacterized protein</fullName>
    </submittedName>
</protein>
<evidence type="ECO:0000256" key="6">
    <source>
        <dbReference type="ARBA" id="ARBA00023136"/>
    </source>
</evidence>
<dbReference type="Pfam" id="PF13855">
    <property type="entry name" value="LRR_8"/>
    <property type="match status" value="1"/>
</dbReference>
<evidence type="ECO:0000313" key="8">
    <source>
        <dbReference type="Proteomes" id="UP000015453"/>
    </source>
</evidence>
<dbReference type="Pfam" id="PF00560">
    <property type="entry name" value="LRR_1"/>
    <property type="match status" value="2"/>
</dbReference>
<proteinExistence type="predicted"/>
<organism evidence="7 8">
    <name type="scientific">Genlisea aurea</name>
    <dbReference type="NCBI Taxonomy" id="192259"/>
    <lineage>
        <taxon>Eukaryota</taxon>
        <taxon>Viridiplantae</taxon>
        <taxon>Streptophyta</taxon>
        <taxon>Embryophyta</taxon>
        <taxon>Tracheophyta</taxon>
        <taxon>Spermatophyta</taxon>
        <taxon>Magnoliopsida</taxon>
        <taxon>eudicotyledons</taxon>
        <taxon>Gunneridae</taxon>
        <taxon>Pentapetalae</taxon>
        <taxon>asterids</taxon>
        <taxon>lamiids</taxon>
        <taxon>Lamiales</taxon>
        <taxon>Lentibulariaceae</taxon>
        <taxon>Genlisea</taxon>
    </lineage>
</organism>
<keyword evidence="2" id="KW-1003">Cell membrane</keyword>
<evidence type="ECO:0000256" key="5">
    <source>
        <dbReference type="ARBA" id="ARBA00022737"/>
    </source>
</evidence>
<dbReference type="InterPro" id="IPR001611">
    <property type="entry name" value="Leu-rich_rpt"/>
</dbReference>
<dbReference type="OrthoDB" id="676979at2759"/>
<dbReference type="PRINTS" id="PR00019">
    <property type="entry name" value="LEURICHRPT"/>
</dbReference>
<keyword evidence="5" id="KW-0677">Repeat</keyword>
<dbReference type="Proteomes" id="UP000015453">
    <property type="component" value="Unassembled WGS sequence"/>
</dbReference>
<dbReference type="SUPFAM" id="SSF52058">
    <property type="entry name" value="L domain-like"/>
    <property type="match status" value="1"/>
</dbReference>
<dbReference type="InterPro" id="IPR032675">
    <property type="entry name" value="LRR_dom_sf"/>
</dbReference>
<sequence length="161" mass="17063">LIGANLVGRLGDSFGDFSSIKYITLSNNLIQGNIPTNLPATLINVFLSDNKLTGSIPSSISSLTQLSAMSLNDNGLSGEIPDAFGDLPVLVNLDLSSNNLSGQLPSSMQKLSSLTTLHLQNNQISGTLDVLQNLSLKDLNVENNLFNGPIPSPVESIPNFR</sequence>
<dbReference type="AlphaFoldDB" id="S8C294"/>
<dbReference type="PANTHER" id="PTHR48007:SF58">
    <property type="entry name" value="PROTEIN KINASE DOMAIN-CONTAINING PROTEIN"/>
    <property type="match status" value="1"/>
</dbReference>
<dbReference type="EMBL" id="AUSU01009086">
    <property type="protein sequence ID" value="EPS58571.1"/>
    <property type="molecule type" value="Genomic_DNA"/>
</dbReference>
<keyword evidence="3" id="KW-0433">Leucine-rich repeat</keyword>
<feature type="non-terminal residue" evidence="7">
    <location>
        <position position="1"/>
    </location>
</feature>
<accession>S8C294</accession>
<reference evidence="7 8" key="1">
    <citation type="journal article" date="2013" name="BMC Genomics">
        <title>The miniature genome of a carnivorous plant Genlisea aurea contains a low number of genes and short non-coding sequences.</title>
        <authorList>
            <person name="Leushkin E.V."/>
            <person name="Sutormin R.A."/>
            <person name="Nabieva E.R."/>
            <person name="Penin A.A."/>
            <person name="Kondrashov A.S."/>
            <person name="Logacheva M.D."/>
        </authorList>
    </citation>
    <scope>NUCLEOTIDE SEQUENCE [LARGE SCALE GENOMIC DNA]</scope>
</reference>
<keyword evidence="8" id="KW-1185">Reference proteome</keyword>
<dbReference type="PROSITE" id="PS51450">
    <property type="entry name" value="LRR"/>
    <property type="match status" value="1"/>
</dbReference>
<dbReference type="InterPro" id="IPR046959">
    <property type="entry name" value="PRK1-6/SRF4-like"/>
</dbReference>
<dbReference type="PANTHER" id="PTHR48007">
    <property type="entry name" value="LEUCINE-RICH REPEAT RECEPTOR-LIKE PROTEIN KINASE PXC1"/>
    <property type="match status" value="1"/>
</dbReference>
<keyword evidence="4" id="KW-0732">Signal</keyword>
<feature type="non-terminal residue" evidence="7">
    <location>
        <position position="161"/>
    </location>
</feature>
<gene>
    <name evidence="7" type="ORF">M569_16242</name>
</gene>
<evidence type="ECO:0000256" key="4">
    <source>
        <dbReference type="ARBA" id="ARBA00022729"/>
    </source>
</evidence>